<dbReference type="SUPFAM" id="SSF56059">
    <property type="entry name" value="Glutathione synthetase ATP-binding domain-like"/>
    <property type="match status" value="1"/>
</dbReference>
<feature type="binding site" evidence="14">
    <location>
        <position position="800"/>
    </location>
    <ligand>
        <name>substrate</name>
    </ligand>
</feature>
<evidence type="ECO:0000256" key="3">
    <source>
        <dbReference type="ARBA" id="ARBA00007837"/>
    </source>
</evidence>
<keyword evidence="7 15" id="KW-0479">Metal-binding</keyword>
<gene>
    <name evidence="19" type="ORF">JIN87_05105</name>
</gene>
<feature type="binding site" evidence="14">
    <location>
        <position position="798"/>
    </location>
    <ligand>
        <name>substrate</name>
    </ligand>
</feature>
<feature type="binding site" evidence="14">
    <location>
        <position position="801"/>
    </location>
    <ligand>
        <name>substrate</name>
    </ligand>
</feature>
<evidence type="ECO:0000256" key="13">
    <source>
        <dbReference type="PIRSR" id="PIRSR000853-1"/>
    </source>
</evidence>
<comment type="catalytic activity">
    <reaction evidence="12">
        <text>pyruvate + phosphate + ATP = phosphoenolpyruvate + AMP + diphosphate + H(+)</text>
        <dbReference type="Rhea" id="RHEA:10756"/>
        <dbReference type="ChEBI" id="CHEBI:15361"/>
        <dbReference type="ChEBI" id="CHEBI:15378"/>
        <dbReference type="ChEBI" id="CHEBI:30616"/>
        <dbReference type="ChEBI" id="CHEBI:33019"/>
        <dbReference type="ChEBI" id="CHEBI:43474"/>
        <dbReference type="ChEBI" id="CHEBI:58702"/>
        <dbReference type="ChEBI" id="CHEBI:456215"/>
        <dbReference type="EC" id="2.7.9.1"/>
    </reaction>
</comment>
<dbReference type="InterPro" id="IPR018274">
    <property type="entry name" value="PEP_util_AS"/>
</dbReference>
<feature type="binding site" evidence="15">
    <location>
        <position position="801"/>
    </location>
    <ligand>
        <name>Mg(2+)</name>
        <dbReference type="ChEBI" id="CHEBI:18420"/>
    </ligand>
</feature>
<evidence type="ECO:0000256" key="1">
    <source>
        <dbReference type="ARBA" id="ARBA00001946"/>
    </source>
</evidence>
<dbReference type="Gene3D" id="1.20.80.30">
    <property type="match status" value="1"/>
</dbReference>
<keyword evidence="8" id="KW-0547">Nucleotide-binding</keyword>
<dbReference type="PIRSF" id="PIRSF000853">
    <property type="entry name" value="PPDK"/>
    <property type="match status" value="1"/>
</dbReference>
<comment type="similarity">
    <text evidence="3 12">Belongs to the PEP-utilizing enzyme family.</text>
</comment>
<dbReference type="InterPro" id="IPR010121">
    <property type="entry name" value="Pyruvate_phosphate_dikinase"/>
</dbReference>
<dbReference type="Pfam" id="PF00391">
    <property type="entry name" value="PEP-utilizers"/>
    <property type="match status" value="1"/>
</dbReference>
<dbReference type="InterPro" id="IPR008279">
    <property type="entry name" value="PEP-util_enz_mobile_dom"/>
</dbReference>
<comment type="function">
    <text evidence="2">Catalyzes the reversible phosphorylation of pyruvate and phosphate.</text>
</comment>
<evidence type="ECO:0000259" key="18">
    <source>
        <dbReference type="Pfam" id="PF02896"/>
    </source>
</evidence>
<evidence type="ECO:0000256" key="6">
    <source>
        <dbReference type="ARBA" id="ARBA00022679"/>
    </source>
</evidence>
<dbReference type="SUPFAM" id="SSF52009">
    <property type="entry name" value="Phosphohistidine domain"/>
    <property type="match status" value="1"/>
</dbReference>
<feature type="active site" description="Tele-phosphohistidine intermediate" evidence="13">
    <location>
        <position position="479"/>
    </location>
</feature>
<organism evidence="19 20">
    <name type="scientific">Pelagicoccus mobilis</name>
    <dbReference type="NCBI Taxonomy" id="415221"/>
    <lineage>
        <taxon>Bacteria</taxon>
        <taxon>Pseudomonadati</taxon>
        <taxon>Verrucomicrobiota</taxon>
        <taxon>Opitutia</taxon>
        <taxon>Puniceicoccales</taxon>
        <taxon>Pelagicoccaceae</taxon>
        <taxon>Pelagicoccus</taxon>
    </lineage>
</organism>
<comment type="caution">
    <text evidence="19">The sequence shown here is derived from an EMBL/GenBank/DDBJ whole genome shotgun (WGS) entry which is preliminary data.</text>
</comment>
<evidence type="ECO:0000259" key="17">
    <source>
        <dbReference type="Pfam" id="PF01326"/>
    </source>
</evidence>
<keyword evidence="19" id="KW-0670">Pyruvate</keyword>
<keyword evidence="9" id="KW-0418">Kinase</keyword>
<dbReference type="GO" id="GO:0005524">
    <property type="term" value="F:ATP binding"/>
    <property type="evidence" value="ECO:0007669"/>
    <property type="project" value="UniProtKB-UniRule"/>
</dbReference>
<evidence type="ECO:0000256" key="11">
    <source>
        <dbReference type="ARBA" id="ARBA00022842"/>
    </source>
</evidence>
<evidence type="ECO:0000256" key="5">
    <source>
        <dbReference type="ARBA" id="ARBA00020138"/>
    </source>
</evidence>
<feature type="active site" description="Proton donor" evidence="13">
    <location>
        <position position="864"/>
    </location>
</feature>
<dbReference type="GO" id="GO:0016301">
    <property type="term" value="F:kinase activity"/>
    <property type="evidence" value="ECO:0007669"/>
    <property type="project" value="UniProtKB-UniRule"/>
</dbReference>
<dbReference type="Pfam" id="PF01326">
    <property type="entry name" value="PPDK_N"/>
    <property type="match status" value="2"/>
</dbReference>
<dbReference type="Proteomes" id="UP000617628">
    <property type="component" value="Unassembled WGS sequence"/>
</dbReference>
<accession>A0A934RRI7</accession>
<evidence type="ECO:0000256" key="4">
    <source>
        <dbReference type="ARBA" id="ARBA00011994"/>
    </source>
</evidence>
<evidence type="ECO:0000256" key="12">
    <source>
        <dbReference type="PIRNR" id="PIRNR000853"/>
    </source>
</evidence>
<evidence type="ECO:0000256" key="8">
    <source>
        <dbReference type="ARBA" id="ARBA00022741"/>
    </source>
</evidence>
<keyword evidence="6 19" id="KW-0808">Transferase</keyword>
<keyword evidence="20" id="KW-1185">Reference proteome</keyword>
<dbReference type="PROSITE" id="PS00370">
    <property type="entry name" value="PEP_ENZYMES_PHOS_SITE"/>
    <property type="match status" value="1"/>
</dbReference>
<evidence type="ECO:0000256" key="2">
    <source>
        <dbReference type="ARBA" id="ARBA00003144"/>
    </source>
</evidence>
<feature type="domain" description="PEP-utilising enzyme mobile" evidence="16">
    <location>
        <begin position="448"/>
        <end position="527"/>
    </location>
</feature>
<sequence>MHTRHGPIAVDEKARWVWAFDEVEAVYKKLDGDKERVLTLLGGKGANLAEIARIGLLIPPGFTVTTEACMHFLKTDKKLSQDMWNQIEEGILHLEERTEKELGNPENPLLVSCRSGARYSMPGMMDTVLNIGLNDETVEGLSKATGDPRFAFDCYRRLIQMYATVVRGLDDEPFEATLSQRRKKGGNEADFSAADWRLITDQFKSIYRSATGEDFPHDPLIQIRSAVEAVFSSWNGKRAIDYRNATHIEHHLGTACNVVAMVFGNLGQNSATGVAFTRNPSTGEKKIFGEYLTNAQGEDVVAGTRNAKPIERLATEMPACYQDFLKACAKLEEHFTDMQDLEFTIENGKFWLLQTRNGKRTPEASVRIAVDLANAGAIKRREAVLHVEPQQIDALLHPRFHHKSKRRALEEKRLLARGINASPGAAVGKIAFDADLAEEWGSKQGLDVIMVRPFTRPDDVHGMLASRGIVTCEGGATSHAAVVARQFGVPCIVGASQIEIDLENRCLTSQRTRITEGELVSIDGTTGEVISGSLPTIETQLDEHRYLKQLLDWADSYRSLEIRANADTPHDAKIARRYGASGIGLCRTEHMFFDPERLPHVQRMILTESKAERDDALRTLLEFQRKDFEGLFQSMDGLPVVFRLIDPPLHEFLPDRQSLADEIFDLRVLGRSDELSSKEKLLKQIEHHHESNPMMGLRGVRLSLLHPEIIRMQVRAMLEAAVNAKRKGIHARPEIMIPLTSHLEEFRAAKEIIEGVARECCEQSGVSVDYTIGSMIEIPRACTIAGGLALESAFFSFGTNDLTQMTFGFSRDDAERTFLPHYLDHGILPTNPFQSLDTEGVGSLIHLAVDEIRAATDGLEIGVCGEHGGDPASIEFFHQQGFNYVSCSPYRVPIARLAAAHAALKLPEL</sequence>
<dbReference type="SUPFAM" id="SSF51621">
    <property type="entry name" value="Phosphoenolpyruvate/pyruvate domain"/>
    <property type="match status" value="1"/>
</dbReference>
<proteinExistence type="inferred from homology"/>
<reference evidence="19" key="1">
    <citation type="submission" date="2021-01" db="EMBL/GenBank/DDBJ databases">
        <title>Modified the classification status of verrucomicrobia.</title>
        <authorList>
            <person name="Feng X."/>
        </authorList>
    </citation>
    <scope>NUCLEOTIDE SEQUENCE</scope>
    <source>
        <strain evidence="19">KCTC 13126</strain>
    </source>
</reference>
<keyword evidence="11 15" id="KW-0460">Magnesium</keyword>
<dbReference type="AlphaFoldDB" id="A0A934RRI7"/>
<feature type="domain" description="Pyruvate phosphate dikinase AMP/ATP-binding" evidence="17">
    <location>
        <begin position="40"/>
        <end position="307"/>
    </location>
</feature>
<dbReference type="GO" id="GO:0050242">
    <property type="term" value="F:pyruvate, phosphate dikinase activity"/>
    <property type="evidence" value="ECO:0007669"/>
    <property type="project" value="UniProtKB-UniRule"/>
</dbReference>
<evidence type="ECO:0000256" key="10">
    <source>
        <dbReference type="ARBA" id="ARBA00022840"/>
    </source>
</evidence>
<feature type="domain" description="Pyruvate phosphate dikinase AMP/ATP-binding" evidence="17">
    <location>
        <begin position="326"/>
        <end position="369"/>
    </location>
</feature>
<comment type="cofactor">
    <cofactor evidence="1 12 15">
        <name>Mg(2+)</name>
        <dbReference type="ChEBI" id="CHEBI:18420"/>
    </cofactor>
</comment>
<dbReference type="InterPro" id="IPR015813">
    <property type="entry name" value="Pyrv/PenolPyrv_kinase-like_dom"/>
</dbReference>
<name>A0A934RRI7_9BACT</name>
<dbReference type="InterPro" id="IPR000121">
    <property type="entry name" value="PEP_util_C"/>
</dbReference>
<dbReference type="PANTHER" id="PTHR22931:SF9">
    <property type="entry name" value="PYRUVATE, PHOSPHATE DIKINASE 1, CHLOROPLASTIC"/>
    <property type="match status" value="1"/>
</dbReference>
<dbReference type="InterPro" id="IPR036637">
    <property type="entry name" value="Phosphohistidine_dom_sf"/>
</dbReference>
<dbReference type="InterPro" id="IPR013815">
    <property type="entry name" value="ATP_grasp_subdomain_1"/>
</dbReference>
<dbReference type="InterPro" id="IPR002192">
    <property type="entry name" value="PPDK_AMP/ATP-bd"/>
</dbReference>
<evidence type="ECO:0000256" key="7">
    <source>
        <dbReference type="ARBA" id="ARBA00022723"/>
    </source>
</evidence>
<dbReference type="GO" id="GO:0046872">
    <property type="term" value="F:metal ion binding"/>
    <property type="evidence" value="ECO:0007669"/>
    <property type="project" value="UniProtKB-UniRule"/>
</dbReference>
<feature type="domain" description="PEP-utilising enzyme C-terminal" evidence="18">
    <location>
        <begin position="543"/>
        <end position="902"/>
    </location>
</feature>
<dbReference type="Gene3D" id="3.30.1490.20">
    <property type="entry name" value="ATP-grasp fold, A domain"/>
    <property type="match status" value="1"/>
</dbReference>
<evidence type="ECO:0000259" key="16">
    <source>
        <dbReference type="Pfam" id="PF00391"/>
    </source>
</evidence>
<dbReference type="PANTHER" id="PTHR22931">
    <property type="entry name" value="PHOSPHOENOLPYRUVATE DIKINASE-RELATED"/>
    <property type="match status" value="1"/>
</dbReference>
<dbReference type="NCBIfam" id="NF004531">
    <property type="entry name" value="PRK05878.1"/>
    <property type="match status" value="1"/>
</dbReference>
<dbReference type="EMBL" id="JAENIL010000007">
    <property type="protein sequence ID" value="MBK1876235.1"/>
    <property type="molecule type" value="Genomic_DNA"/>
</dbReference>
<dbReference type="NCBIfam" id="TIGR01828">
    <property type="entry name" value="pyru_phos_dikin"/>
    <property type="match status" value="1"/>
</dbReference>
<feature type="binding site" evidence="14">
    <location>
        <position position="777"/>
    </location>
    <ligand>
        <name>substrate</name>
    </ligand>
</feature>
<dbReference type="InterPro" id="IPR040442">
    <property type="entry name" value="Pyrv_kinase-like_dom_sf"/>
</dbReference>
<dbReference type="Gene3D" id="1.10.189.10">
    <property type="entry name" value="Pyruvate Phosphate Dikinase, domain 2"/>
    <property type="match status" value="1"/>
</dbReference>
<dbReference type="EC" id="2.7.9.1" evidence="4 12"/>
<feature type="binding site" evidence="15">
    <location>
        <position position="777"/>
    </location>
    <ligand>
        <name>Mg(2+)</name>
        <dbReference type="ChEBI" id="CHEBI:18420"/>
    </ligand>
</feature>
<feature type="binding site" evidence="14">
    <location>
        <position position="643"/>
    </location>
    <ligand>
        <name>substrate</name>
    </ligand>
</feature>
<evidence type="ECO:0000313" key="19">
    <source>
        <dbReference type="EMBL" id="MBK1876235.1"/>
    </source>
</evidence>
<keyword evidence="10" id="KW-0067">ATP-binding</keyword>
<dbReference type="Gene3D" id="3.30.470.20">
    <property type="entry name" value="ATP-grasp fold, B domain"/>
    <property type="match status" value="1"/>
</dbReference>
<evidence type="ECO:0000313" key="20">
    <source>
        <dbReference type="Proteomes" id="UP000617628"/>
    </source>
</evidence>
<feature type="binding site" evidence="14">
    <location>
        <position position="799"/>
    </location>
    <ligand>
        <name>substrate</name>
    </ligand>
</feature>
<evidence type="ECO:0000256" key="14">
    <source>
        <dbReference type="PIRSR" id="PIRSR000853-2"/>
    </source>
</evidence>
<evidence type="ECO:0000256" key="9">
    <source>
        <dbReference type="ARBA" id="ARBA00022777"/>
    </source>
</evidence>
<protein>
    <recommendedName>
        <fullName evidence="5 12">Pyruvate, phosphate dikinase</fullName>
        <ecNumber evidence="4 12">2.7.9.1</ecNumber>
    </recommendedName>
</protein>
<feature type="binding site" evidence="14">
    <location>
        <position position="587"/>
    </location>
    <ligand>
        <name>substrate</name>
    </ligand>
</feature>
<dbReference type="Gene3D" id="3.20.20.60">
    <property type="entry name" value="Phosphoenolpyruvate-binding domains"/>
    <property type="match status" value="1"/>
</dbReference>
<dbReference type="Gene3D" id="3.50.30.10">
    <property type="entry name" value="Phosphohistidine domain"/>
    <property type="match status" value="1"/>
</dbReference>
<dbReference type="Pfam" id="PF02896">
    <property type="entry name" value="PEP-utilizers_C"/>
    <property type="match status" value="1"/>
</dbReference>
<evidence type="ECO:0000256" key="15">
    <source>
        <dbReference type="PIRSR" id="PIRSR000853-3"/>
    </source>
</evidence>